<name>A0A6J5N984_9CAUD</name>
<dbReference type="EMBL" id="LR796623">
    <property type="protein sequence ID" value="CAB4155062.1"/>
    <property type="molecule type" value="Genomic_DNA"/>
</dbReference>
<evidence type="ECO:0000256" key="6">
    <source>
        <dbReference type="ARBA" id="ARBA00023316"/>
    </source>
</evidence>
<dbReference type="InterPro" id="IPR002502">
    <property type="entry name" value="Amidase_domain"/>
</dbReference>
<comment type="catalytic activity">
    <reaction evidence="1">
        <text>Hydrolyzes the link between N-acetylmuramoyl residues and L-amino acid residues in certain cell-wall glycopeptides.</text>
        <dbReference type="EC" id="3.5.1.28"/>
    </reaction>
</comment>
<sequence length="214" mass="23861">MAELFGINAKHLIESVPEALDPCEFEIKFDKVKGYKITPRVIVVHYGVTRSQKELEQALLASDYVSAHVALTARGSVNKVTQLVPTNIQAGHAGTNAVWRGQPNVNSFSLGIEINNPGPLFRGADGLFRDVYGRLWDEEEPLAAAHASGRFPAWKLWAPYTAKELQIVELLCRSWIRKYPSIVDVVGHDEIRRDKADPGPAFPMLELRDRLFGS</sequence>
<dbReference type="EC" id="3.5.1.28" evidence="2"/>
<dbReference type="InterPro" id="IPR051206">
    <property type="entry name" value="NAMLAA_amidase_2"/>
</dbReference>
<organism evidence="8">
    <name type="scientific">uncultured Caudovirales phage</name>
    <dbReference type="NCBI Taxonomy" id="2100421"/>
    <lineage>
        <taxon>Viruses</taxon>
        <taxon>Duplodnaviria</taxon>
        <taxon>Heunggongvirae</taxon>
        <taxon>Uroviricota</taxon>
        <taxon>Caudoviricetes</taxon>
        <taxon>Peduoviridae</taxon>
        <taxon>Maltschvirus</taxon>
        <taxon>Maltschvirus maltsch</taxon>
    </lineage>
</organism>
<dbReference type="GO" id="GO:0009254">
    <property type="term" value="P:peptidoglycan turnover"/>
    <property type="evidence" value="ECO:0007669"/>
    <property type="project" value="TreeGrafter"/>
</dbReference>
<dbReference type="GO" id="GO:0001897">
    <property type="term" value="P:symbiont-mediated cytolysis of host cell"/>
    <property type="evidence" value="ECO:0007669"/>
    <property type="project" value="UniProtKB-ARBA"/>
</dbReference>
<dbReference type="PANTHER" id="PTHR30417:SF1">
    <property type="entry name" value="N-ACETYLMURAMOYL-L-ALANINE AMIDASE AMID"/>
    <property type="match status" value="1"/>
</dbReference>
<dbReference type="PANTHER" id="PTHR30417">
    <property type="entry name" value="N-ACETYLMURAMOYL-L-ALANINE AMIDASE AMID"/>
    <property type="match status" value="1"/>
</dbReference>
<accession>A0A6J5N984</accession>
<dbReference type="SUPFAM" id="SSF55846">
    <property type="entry name" value="N-acetylmuramoyl-L-alanine amidase-like"/>
    <property type="match status" value="1"/>
</dbReference>
<evidence type="ECO:0000256" key="2">
    <source>
        <dbReference type="ARBA" id="ARBA00011901"/>
    </source>
</evidence>
<gene>
    <name evidence="8" type="ORF">UFOVP650_71</name>
</gene>
<evidence type="ECO:0000256" key="5">
    <source>
        <dbReference type="ARBA" id="ARBA00022801"/>
    </source>
</evidence>
<dbReference type="GO" id="GO:0009253">
    <property type="term" value="P:peptidoglycan catabolic process"/>
    <property type="evidence" value="ECO:0007669"/>
    <property type="project" value="InterPro"/>
</dbReference>
<evidence type="ECO:0000256" key="3">
    <source>
        <dbReference type="ARBA" id="ARBA00022529"/>
    </source>
</evidence>
<dbReference type="Pfam" id="PF01510">
    <property type="entry name" value="Amidase_2"/>
    <property type="match status" value="1"/>
</dbReference>
<keyword evidence="3" id="KW-0929">Antimicrobial</keyword>
<evidence type="ECO:0000256" key="4">
    <source>
        <dbReference type="ARBA" id="ARBA00022638"/>
    </source>
</evidence>
<keyword evidence="6" id="KW-0961">Cell wall biogenesis/degradation</keyword>
<feature type="domain" description="N-acetylmuramoyl-L-alanine amidase" evidence="7">
    <location>
        <begin position="38"/>
        <end position="200"/>
    </location>
</feature>
<dbReference type="GO" id="GO:0042742">
    <property type="term" value="P:defense response to bacterium"/>
    <property type="evidence" value="ECO:0007669"/>
    <property type="project" value="UniProtKB-KW"/>
</dbReference>
<dbReference type="InterPro" id="IPR036505">
    <property type="entry name" value="Amidase/PGRP_sf"/>
</dbReference>
<keyword evidence="5" id="KW-0378">Hydrolase</keyword>
<protein>
    <recommendedName>
        <fullName evidence="2">N-acetylmuramoyl-L-alanine amidase</fullName>
        <ecNumber evidence="2">3.5.1.28</ecNumber>
    </recommendedName>
</protein>
<dbReference type="CDD" id="cd06583">
    <property type="entry name" value="PGRP"/>
    <property type="match status" value="1"/>
</dbReference>
<reference evidence="8" key="1">
    <citation type="submission" date="2020-04" db="EMBL/GenBank/DDBJ databases">
        <authorList>
            <person name="Chiriac C."/>
            <person name="Salcher M."/>
            <person name="Ghai R."/>
            <person name="Kavagutti S V."/>
        </authorList>
    </citation>
    <scope>NUCLEOTIDE SEQUENCE</scope>
</reference>
<dbReference type="Gene3D" id="3.40.80.10">
    <property type="entry name" value="Peptidoglycan recognition protein-like"/>
    <property type="match status" value="1"/>
</dbReference>
<proteinExistence type="predicted"/>
<keyword evidence="4" id="KW-0081">Bacteriolytic enzyme</keyword>
<evidence type="ECO:0000313" key="8">
    <source>
        <dbReference type="EMBL" id="CAB4155062.1"/>
    </source>
</evidence>
<evidence type="ECO:0000256" key="1">
    <source>
        <dbReference type="ARBA" id="ARBA00001561"/>
    </source>
</evidence>
<evidence type="ECO:0000259" key="7">
    <source>
        <dbReference type="Pfam" id="PF01510"/>
    </source>
</evidence>
<dbReference type="GO" id="GO:0071555">
    <property type="term" value="P:cell wall organization"/>
    <property type="evidence" value="ECO:0007669"/>
    <property type="project" value="UniProtKB-KW"/>
</dbReference>
<dbReference type="GO" id="GO:0008745">
    <property type="term" value="F:N-acetylmuramoyl-L-alanine amidase activity"/>
    <property type="evidence" value="ECO:0007669"/>
    <property type="project" value="UniProtKB-EC"/>
</dbReference>